<protein>
    <submittedName>
        <fullName evidence="1">Uncharacterized protein</fullName>
    </submittedName>
</protein>
<gene>
    <name evidence="1" type="ORF">BJ508DRAFT_322329</name>
</gene>
<proteinExistence type="predicted"/>
<evidence type="ECO:0000313" key="2">
    <source>
        <dbReference type="Proteomes" id="UP000275078"/>
    </source>
</evidence>
<dbReference type="AlphaFoldDB" id="A0A3N4IJB0"/>
<sequence length="287" mass="33603">MQQVSLEQPKCFADLPPELRLEIADHITEWPDHTAFRHLDGTNLRLLTNRESVRKQFALPLEEMELDIVRTMLGNVTELYAAIARDEEVSLPVVTVRRRTKRALVANGTDWGDWKLFVQRNIFLASLKMVVRRGDLMLLPEIENFTARQDKLEKSIRWKPLRIIKQVVYVRLYPTFMKEADPRLLRKMWPKTRDFYNQSCSCLYPEYFRTSRFASFSSRSVNFGRAWRLHTLWQLNGILEHVAEEIGRGNIKLYREAVNCGLEAMKKLAVCENGIGVLWKHYTCCGV</sequence>
<dbReference type="Proteomes" id="UP000275078">
    <property type="component" value="Unassembled WGS sequence"/>
</dbReference>
<evidence type="ECO:0000313" key="1">
    <source>
        <dbReference type="EMBL" id="RPA85726.1"/>
    </source>
</evidence>
<reference evidence="1 2" key="1">
    <citation type="journal article" date="2018" name="Nat. Ecol. Evol.">
        <title>Pezizomycetes genomes reveal the molecular basis of ectomycorrhizal truffle lifestyle.</title>
        <authorList>
            <person name="Murat C."/>
            <person name="Payen T."/>
            <person name="Noel B."/>
            <person name="Kuo A."/>
            <person name="Morin E."/>
            <person name="Chen J."/>
            <person name="Kohler A."/>
            <person name="Krizsan K."/>
            <person name="Balestrini R."/>
            <person name="Da Silva C."/>
            <person name="Montanini B."/>
            <person name="Hainaut M."/>
            <person name="Levati E."/>
            <person name="Barry K.W."/>
            <person name="Belfiori B."/>
            <person name="Cichocki N."/>
            <person name="Clum A."/>
            <person name="Dockter R.B."/>
            <person name="Fauchery L."/>
            <person name="Guy J."/>
            <person name="Iotti M."/>
            <person name="Le Tacon F."/>
            <person name="Lindquist E.A."/>
            <person name="Lipzen A."/>
            <person name="Malagnac F."/>
            <person name="Mello A."/>
            <person name="Molinier V."/>
            <person name="Miyauchi S."/>
            <person name="Poulain J."/>
            <person name="Riccioni C."/>
            <person name="Rubini A."/>
            <person name="Sitrit Y."/>
            <person name="Splivallo R."/>
            <person name="Traeger S."/>
            <person name="Wang M."/>
            <person name="Zifcakova L."/>
            <person name="Wipf D."/>
            <person name="Zambonelli A."/>
            <person name="Paolocci F."/>
            <person name="Nowrousian M."/>
            <person name="Ottonello S."/>
            <person name="Baldrian P."/>
            <person name="Spatafora J.W."/>
            <person name="Henrissat B."/>
            <person name="Nagy L.G."/>
            <person name="Aury J.M."/>
            <person name="Wincker P."/>
            <person name="Grigoriev I.V."/>
            <person name="Bonfante P."/>
            <person name="Martin F.M."/>
        </authorList>
    </citation>
    <scope>NUCLEOTIDE SEQUENCE [LARGE SCALE GENOMIC DNA]</scope>
    <source>
        <strain evidence="1 2">RN42</strain>
    </source>
</reference>
<accession>A0A3N4IJB0</accession>
<keyword evidence="2" id="KW-1185">Reference proteome</keyword>
<dbReference type="EMBL" id="ML119652">
    <property type="protein sequence ID" value="RPA85726.1"/>
    <property type="molecule type" value="Genomic_DNA"/>
</dbReference>
<name>A0A3N4IJB0_ASCIM</name>
<organism evidence="1 2">
    <name type="scientific">Ascobolus immersus RN42</name>
    <dbReference type="NCBI Taxonomy" id="1160509"/>
    <lineage>
        <taxon>Eukaryota</taxon>
        <taxon>Fungi</taxon>
        <taxon>Dikarya</taxon>
        <taxon>Ascomycota</taxon>
        <taxon>Pezizomycotina</taxon>
        <taxon>Pezizomycetes</taxon>
        <taxon>Pezizales</taxon>
        <taxon>Ascobolaceae</taxon>
        <taxon>Ascobolus</taxon>
    </lineage>
</organism>